<evidence type="ECO:0000313" key="10">
    <source>
        <dbReference type="Proteomes" id="UP000622610"/>
    </source>
</evidence>
<keyword evidence="10" id="KW-1185">Reference proteome</keyword>
<dbReference type="PANTHER" id="PTHR43095">
    <property type="entry name" value="SUGAR KINASE"/>
    <property type="match status" value="1"/>
</dbReference>
<dbReference type="AlphaFoldDB" id="A0A917N516"/>
<evidence type="ECO:0000256" key="4">
    <source>
        <dbReference type="ARBA" id="ARBA00022777"/>
    </source>
</evidence>
<dbReference type="SUPFAM" id="SSF53067">
    <property type="entry name" value="Actin-like ATPase domain"/>
    <property type="match status" value="2"/>
</dbReference>
<name>A0A917N516_9ENTE</name>
<dbReference type="Gene3D" id="3.30.420.40">
    <property type="match status" value="2"/>
</dbReference>
<keyword evidence="3" id="KW-0547">Nucleotide-binding</keyword>
<dbReference type="GO" id="GO:0019301">
    <property type="term" value="P:rhamnose catabolic process"/>
    <property type="evidence" value="ECO:0007669"/>
    <property type="project" value="InterPro"/>
</dbReference>
<evidence type="ECO:0000259" key="8">
    <source>
        <dbReference type="Pfam" id="PF02782"/>
    </source>
</evidence>
<keyword evidence="5" id="KW-0067">ATP-binding</keyword>
<dbReference type="InterPro" id="IPR018484">
    <property type="entry name" value="FGGY_N"/>
</dbReference>
<reference evidence="9" key="1">
    <citation type="journal article" date="2014" name="Int. J. Syst. Evol. Microbiol.">
        <title>Complete genome sequence of Corynebacterium casei LMG S-19264T (=DSM 44701T), isolated from a smear-ripened cheese.</title>
        <authorList>
            <consortium name="US DOE Joint Genome Institute (JGI-PGF)"/>
            <person name="Walter F."/>
            <person name="Albersmeier A."/>
            <person name="Kalinowski J."/>
            <person name="Ruckert C."/>
        </authorList>
    </citation>
    <scope>NUCLEOTIDE SEQUENCE</scope>
    <source>
        <strain evidence="9">CCM 8433</strain>
    </source>
</reference>
<dbReference type="GO" id="GO:0008993">
    <property type="term" value="F:rhamnulokinase activity"/>
    <property type="evidence" value="ECO:0007669"/>
    <property type="project" value="InterPro"/>
</dbReference>
<dbReference type="InterPro" id="IPR013449">
    <property type="entry name" value="Rhamnulokinase"/>
</dbReference>
<feature type="domain" description="Carbohydrate kinase FGGY C-terminal" evidence="8">
    <location>
        <begin position="250"/>
        <end position="439"/>
    </location>
</feature>
<gene>
    <name evidence="9" type="ORF">GCM10011482_20340</name>
</gene>
<evidence type="ECO:0000259" key="7">
    <source>
        <dbReference type="Pfam" id="PF00370"/>
    </source>
</evidence>
<evidence type="ECO:0000256" key="2">
    <source>
        <dbReference type="ARBA" id="ARBA00022679"/>
    </source>
</evidence>
<dbReference type="Pfam" id="PF00370">
    <property type="entry name" value="FGGY_N"/>
    <property type="match status" value="1"/>
</dbReference>
<sequence>MRKNVLAFDFGASSGRAILGKYTDGRLELEEVHRFPNEPIVDGDGLYWNVPYLFEQIQIGIKRAVQQGTVDSLGIDTWGVDTGLIDETGTLLQNPRHYRDPRTKGMIEEAYQKMSAQQMYQQTGNQIMEINTLFQLLATKNQEATLFKRAHQILFMPDLFNYLLTGEMAAERSIASTGQLVNATTNVWDATVQSTFDLPETLFPPLVDAGHLLGKTKREFEFEPIDVYNVCAHDTASAVVSIPSNQKFLFVSCGTWSLVGTELEAPILNEKAAQYNLTNESGINGTTRFLKNCTGLWIIQEFQRNLAALGRYYEFSELADLAEEASAFQCFIDTDDPIFSEPGDMITRIQDYAKATKQTIPTTDGAIARCIYESLAMKYKYTFLEIIDAVEMEFDTVNIVGGGSKASILCQMVANAANMRVCAGPVEATAIGNIAVQLKAQGVFDTLSEVREWVKTIADTSYYYPDETSREWDRQFSIYQKVMNHK</sequence>
<feature type="domain" description="Carbohydrate kinase FGGY N-terminal" evidence="7">
    <location>
        <begin position="5"/>
        <end position="239"/>
    </location>
</feature>
<accession>A0A917N516</accession>
<dbReference type="InterPro" id="IPR018485">
    <property type="entry name" value="FGGY_C"/>
</dbReference>
<comment type="similarity">
    <text evidence="1">Belongs to the FGGY kinase family.</text>
</comment>
<dbReference type="InterPro" id="IPR050406">
    <property type="entry name" value="FGGY_Carb_Kinase"/>
</dbReference>
<dbReference type="CDD" id="cd07771">
    <property type="entry name" value="ASKHA_NBD_FGGY_RhaB-like"/>
    <property type="match status" value="1"/>
</dbReference>
<evidence type="ECO:0000256" key="1">
    <source>
        <dbReference type="ARBA" id="ARBA00009156"/>
    </source>
</evidence>
<protein>
    <submittedName>
        <fullName evidence="9">L-fuculose kinase</fullName>
    </submittedName>
</protein>
<evidence type="ECO:0000256" key="5">
    <source>
        <dbReference type="ARBA" id="ARBA00022840"/>
    </source>
</evidence>
<evidence type="ECO:0000256" key="6">
    <source>
        <dbReference type="ARBA" id="ARBA00023308"/>
    </source>
</evidence>
<keyword evidence="6" id="KW-0684">Rhamnose metabolism</keyword>
<evidence type="ECO:0000313" key="9">
    <source>
        <dbReference type="EMBL" id="GGI66380.1"/>
    </source>
</evidence>
<dbReference type="Proteomes" id="UP000622610">
    <property type="component" value="Unassembled WGS sequence"/>
</dbReference>
<comment type="caution">
    <text evidence="9">The sequence shown here is derived from an EMBL/GenBank/DDBJ whole genome shotgun (WGS) entry which is preliminary data.</text>
</comment>
<dbReference type="Pfam" id="PF02782">
    <property type="entry name" value="FGGY_C"/>
    <property type="match status" value="1"/>
</dbReference>
<keyword evidence="2" id="KW-0808">Transferase</keyword>
<organism evidence="9 10">
    <name type="scientific">Enterococcus alcedinis</name>
    <dbReference type="NCBI Taxonomy" id="1274384"/>
    <lineage>
        <taxon>Bacteria</taxon>
        <taxon>Bacillati</taxon>
        <taxon>Bacillota</taxon>
        <taxon>Bacilli</taxon>
        <taxon>Lactobacillales</taxon>
        <taxon>Enterococcaceae</taxon>
        <taxon>Enterococcus</taxon>
    </lineage>
</organism>
<dbReference type="RefSeq" id="WP_188368205.1">
    <property type="nucleotide sequence ID" value="NZ_BMDT01000010.1"/>
</dbReference>
<keyword evidence="4 9" id="KW-0418">Kinase</keyword>
<proteinExistence type="inferred from homology"/>
<evidence type="ECO:0000256" key="3">
    <source>
        <dbReference type="ARBA" id="ARBA00022741"/>
    </source>
</evidence>
<dbReference type="EMBL" id="BMDT01000010">
    <property type="protein sequence ID" value="GGI66380.1"/>
    <property type="molecule type" value="Genomic_DNA"/>
</dbReference>
<dbReference type="GO" id="GO:0005524">
    <property type="term" value="F:ATP binding"/>
    <property type="evidence" value="ECO:0007669"/>
    <property type="project" value="UniProtKB-KW"/>
</dbReference>
<dbReference type="InterPro" id="IPR043129">
    <property type="entry name" value="ATPase_NBD"/>
</dbReference>
<reference evidence="9" key="2">
    <citation type="submission" date="2020-09" db="EMBL/GenBank/DDBJ databases">
        <authorList>
            <person name="Sun Q."/>
            <person name="Sedlacek I."/>
        </authorList>
    </citation>
    <scope>NUCLEOTIDE SEQUENCE</scope>
    <source>
        <strain evidence="9">CCM 8433</strain>
    </source>
</reference>